<evidence type="ECO:0000259" key="4">
    <source>
        <dbReference type="Pfam" id="PF25917"/>
    </source>
</evidence>
<evidence type="ECO:0000256" key="1">
    <source>
        <dbReference type="ARBA" id="ARBA00009477"/>
    </source>
</evidence>
<dbReference type="Gene3D" id="2.40.30.170">
    <property type="match status" value="1"/>
</dbReference>
<gene>
    <name evidence="6" type="ORF">RI844_10435</name>
</gene>
<feature type="region of interest" description="Disordered" evidence="2">
    <location>
        <begin position="1"/>
        <end position="33"/>
    </location>
</feature>
<dbReference type="PANTHER" id="PTHR30367:SF1">
    <property type="entry name" value="MULTIDRUG RESISTANCE PROTEIN MDTN"/>
    <property type="match status" value="1"/>
</dbReference>
<dbReference type="Proteomes" id="UP001301442">
    <property type="component" value="Chromosome"/>
</dbReference>
<comment type="similarity">
    <text evidence="1">Belongs to the membrane fusion protein (MFP) (TC 8.A.1) family.</text>
</comment>
<dbReference type="Pfam" id="PF25954">
    <property type="entry name" value="Beta-barrel_RND_2"/>
    <property type="match status" value="1"/>
</dbReference>
<dbReference type="RefSeq" id="WP_348394615.1">
    <property type="nucleotide sequence ID" value="NZ_CP136600.1"/>
</dbReference>
<dbReference type="SUPFAM" id="SSF111369">
    <property type="entry name" value="HlyD-like secretion proteins"/>
    <property type="match status" value="2"/>
</dbReference>
<accession>A0ABZ0GJU9</accession>
<keyword evidence="7" id="KW-1185">Reference proteome</keyword>
<dbReference type="InterPro" id="IPR050393">
    <property type="entry name" value="MFP_Efflux_Pump"/>
</dbReference>
<organism evidence="6 7">
    <name type="scientific">Thalassotalea fonticola</name>
    <dbReference type="NCBI Taxonomy" id="3065649"/>
    <lineage>
        <taxon>Bacteria</taxon>
        <taxon>Pseudomonadati</taxon>
        <taxon>Pseudomonadota</taxon>
        <taxon>Gammaproteobacteria</taxon>
        <taxon>Alteromonadales</taxon>
        <taxon>Colwelliaceae</taxon>
        <taxon>Thalassotalea</taxon>
    </lineage>
</organism>
<proteinExistence type="inferred from homology"/>
<feature type="domain" description="Multidrug resistance protein MdtA-like barrel-sandwich hybrid" evidence="4">
    <location>
        <begin position="79"/>
        <end position="255"/>
    </location>
</feature>
<evidence type="ECO:0000313" key="6">
    <source>
        <dbReference type="EMBL" id="WOH35798.1"/>
    </source>
</evidence>
<feature type="compositionally biased region" description="Acidic residues" evidence="2">
    <location>
        <begin position="21"/>
        <end position="30"/>
    </location>
</feature>
<dbReference type="InterPro" id="IPR058625">
    <property type="entry name" value="MdtA-like_BSH"/>
</dbReference>
<protein>
    <submittedName>
        <fullName evidence="6">HlyD family secretion protein</fullName>
    </submittedName>
</protein>
<name>A0ABZ0GJU9_9GAMM</name>
<evidence type="ECO:0000256" key="2">
    <source>
        <dbReference type="SAM" id="MobiDB-lite"/>
    </source>
</evidence>
<evidence type="ECO:0000256" key="3">
    <source>
        <dbReference type="SAM" id="Phobius"/>
    </source>
</evidence>
<dbReference type="EMBL" id="CP136600">
    <property type="protein sequence ID" value="WOH35798.1"/>
    <property type="molecule type" value="Genomic_DNA"/>
</dbReference>
<dbReference type="PANTHER" id="PTHR30367">
    <property type="entry name" value="P-HYDROXYBENZOIC ACID EFFLUX PUMP SUBUNIT AAEA-RELATED"/>
    <property type="match status" value="1"/>
</dbReference>
<feature type="transmembrane region" description="Helical" evidence="3">
    <location>
        <begin position="41"/>
        <end position="58"/>
    </location>
</feature>
<dbReference type="Pfam" id="PF25917">
    <property type="entry name" value="BSH_RND"/>
    <property type="match status" value="1"/>
</dbReference>
<dbReference type="Gene3D" id="1.10.287.470">
    <property type="entry name" value="Helix hairpin bin"/>
    <property type="match status" value="1"/>
</dbReference>
<dbReference type="Gene3D" id="2.40.50.100">
    <property type="match status" value="1"/>
</dbReference>
<sequence>MTATNTDKNNTKENLVNSDSTNDDVNEGSSDDAKPDFAQRLTKIILSLALLYFLWYVIGDRLTPISDQARVRAFVIPMVPQVSGQISNIYVGGDKIVKKDDILFEIDPRDYQFKLEQAKANLELAGQEVGASTASVGAAKARVDKAEADLITKQMNASRIFAMEAKGIVSSADADRTRGTITQAELEVVNAQAAYEEARQKLGKKGSTNPRIISALADLSTAQLNLDRTVIKAPSDGVISYAKVNVGYYAAQGSKIMTFISNQFVWIEAGFRENSLGNLKTGDPVDIVLDSAPGQVFAGEVMTIGFGVSFDQSKPGELPTPEKPQGWMRDPQRFTTIIKFVDEPNRRLLREGGQADVIAYTGDSFIFNALGKIWVRITSFLTYLY</sequence>
<evidence type="ECO:0000313" key="7">
    <source>
        <dbReference type="Proteomes" id="UP001301442"/>
    </source>
</evidence>
<feature type="domain" description="CusB-like beta-barrel" evidence="5">
    <location>
        <begin position="265"/>
        <end position="304"/>
    </location>
</feature>
<evidence type="ECO:0000259" key="5">
    <source>
        <dbReference type="Pfam" id="PF25954"/>
    </source>
</evidence>
<keyword evidence="3" id="KW-0472">Membrane</keyword>
<dbReference type="InterPro" id="IPR058792">
    <property type="entry name" value="Beta-barrel_RND_2"/>
</dbReference>
<keyword evidence="3" id="KW-0812">Transmembrane</keyword>
<reference evidence="6 7" key="1">
    <citation type="submission" date="2023-09" db="EMBL/GenBank/DDBJ databases">
        <authorList>
            <person name="Qi X."/>
        </authorList>
    </citation>
    <scope>NUCLEOTIDE SEQUENCE [LARGE SCALE GENOMIC DNA]</scope>
    <source>
        <strain evidence="6 7">S1-1</strain>
    </source>
</reference>
<keyword evidence="3" id="KW-1133">Transmembrane helix</keyword>
<feature type="compositionally biased region" description="Polar residues" evidence="2">
    <location>
        <begin position="1"/>
        <end position="20"/>
    </location>
</feature>